<dbReference type="PANTHER" id="PTHR11373">
    <property type="entry name" value="DEOXYNUCLEOSIDE TRIPHOSPHATE TRIPHOSPHOHYDROLASE"/>
    <property type="match status" value="1"/>
</dbReference>
<dbReference type="Pfam" id="PF19276">
    <property type="entry name" value="HD_assoc_2"/>
    <property type="match status" value="1"/>
</dbReference>
<dbReference type="Gene3D" id="3.30.70.2760">
    <property type="match status" value="1"/>
</dbReference>
<keyword evidence="4" id="KW-1185">Reference proteome</keyword>
<dbReference type="Gene3D" id="1.10.3210.10">
    <property type="entry name" value="Hypothetical protein af1432"/>
    <property type="match status" value="1"/>
</dbReference>
<evidence type="ECO:0000313" key="4">
    <source>
        <dbReference type="Proteomes" id="UP000008370"/>
    </source>
</evidence>
<dbReference type="GO" id="GO:0005634">
    <property type="term" value="C:nucleus"/>
    <property type="evidence" value="ECO:0007669"/>
    <property type="project" value="TreeGrafter"/>
</dbReference>
<gene>
    <name evidence="3" type="ORF">PHACADRAFT_249122</name>
</gene>
<dbReference type="AlphaFoldDB" id="K5WIP3"/>
<feature type="compositionally biased region" description="Polar residues" evidence="1">
    <location>
        <begin position="556"/>
        <end position="565"/>
    </location>
</feature>
<dbReference type="STRING" id="650164.K5WIP3"/>
<organism evidence="3 4">
    <name type="scientific">Phanerochaete carnosa (strain HHB-10118-sp)</name>
    <name type="common">White-rot fungus</name>
    <name type="synonym">Peniophora carnosa</name>
    <dbReference type="NCBI Taxonomy" id="650164"/>
    <lineage>
        <taxon>Eukaryota</taxon>
        <taxon>Fungi</taxon>
        <taxon>Dikarya</taxon>
        <taxon>Basidiomycota</taxon>
        <taxon>Agaricomycotina</taxon>
        <taxon>Agaricomycetes</taxon>
        <taxon>Polyporales</taxon>
        <taxon>Phanerochaetaceae</taxon>
        <taxon>Phanerochaete</taxon>
    </lineage>
</organism>
<protein>
    <recommendedName>
        <fullName evidence="2">HD/PDEase domain-containing protein</fullName>
    </recommendedName>
</protein>
<dbReference type="InterPro" id="IPR006674">
    <property type="entry name" value="HD_domain"/>
</dbReference>
<dbReference type="SMART" id="SM00471">
    <property type="entry name" value="HDc"/>
    <property type="match status" value="1"/>
</dbReference>
<dbReference type="GO" id="GO:0006203">
    <property type="term" value="P:dGTP catabolic process"/>
    <property type="evidence" value="ECO:0007669"/>
    <property type="project" value="TreeGrafter"/>
</dbReference>
<dbReference type="GeneID" id="18914570"/>
<dbReference type="KEGG" id="pco:PHACADRAFT_249122"/>
<proteinExistence type="predicted"/>
<dbReference type="RefSeq" id="XP_007391562.1">
    <property type="nucleotide sequence ID" value="XM_007391500.1"/>
</dbReference>
<feature type="compositionally biased region" description="Basic residues" evidence="1">
    <location>
        <begin position="594"/>
        <end position="603"/>
    </location>
</feature>
<dbReference type="CDD" id="cd00077">
    <property type="entry name" value="HDc"/>
    <property type="match status" value="1"/>
</dbReference>
<feature type="compositionally biased region" description="Polar residues" evidence="1">
    <location>
        <begin position="1"/>
        <end position="14"/>
    </location>
</feature>
<sequence>MASTTRLATGDSSVPPSPSNLMAAFSPHHSYDSDDETEGEEDQPLNSKERSFKDSVHGWITLSERICRIIDTPQFQRLRHVKQLGTSYYVWPAASHNRFEHCLGVAHLALTQVKRLQQLQPELGITEQDIDCVTIAGLCHDLGHGPWSHVWDSLFIPKAMPNKKWKHEDASEMMFDYLCQEPTVDVTPEEAAVVKALIAGEPSRCPELEAKKFLFEIVANKRNGLDVDKFDYIARDCHAIGQGENVSLTKLIHSVRVIGGEICYNIKDANSVYELCWSRFSLHKRIYNHKTAKAIEYMIIDALLEAEPYMHIAEQIEDPKRYVHLTDDIKLRIQATTCPELEKARKIFYRIDTRDLYKWIEYKVYPWSVRDVCRERITPQTIVAAAKRITRESDENYDLACELGEEQIIVDLATLHYGMKELNPLRYVKFYSKRKPNRAKYAESGDISNIMPQAFAEVLLRVYTRDSRFMGLVQRGFRQVLADIYDDVKEARISLSDDEDPSTPRVGAAADAPSNQHGTPGAAGTQADGAASKRTLSRVSSLRLAPESDGEDAVTTPWTPNSFTDVPTAHARGRGASPTRARKRGADNRSPSPSKKRGRVAKE</sequence>
<dbReference type="SUPFAM" id="SSF109604">
    <property type="entry name" value="HD-domain/PDEase-like"/>
    <property type="match status" value="1"/>
</dbReference>
<feature type="region of interest" description="Disordered" evidence="1">
    <location>
        <begin position="1"/>
        <end position="50"/>
    </location>
</feature>
<dbReference type="Pfam" id="PF01966">
    <property type="entry name" value="HD"/>
    <property type="match status" value="1"/>
</dbReference>
<dbReference type="InterPro" id="IPR050135">
    <property type="entry name" value="dGTPase-like"/>
</dbReference>
<evidence type="ECO:0000313" key="3">
    <source>
        <dbReference type="EMBL" id="EKM58979.1"/>
    </source>
</evidence>
<dbReference type="OrthoDB" id="9991235at2759"/>
<dbReference type="GO" id="GO:0008832">
    <property type="term" value="F:dGTPase activity"/>
    <property type="evidence" value="ECO:0007669"/>
    <property type="project" value="TreeGrafter"/>
</dbReference>
<dbReference type="PANTHER" id="PTHR11373:SF4">
    <property type="entry name" value="DEOXYNUCLEOSIDE TRIPHOSPHATE TRIPHOSPHOHYDROLASE SAMHD1"/>
    <property type="match status" value="1"/>
</dbReference>
<feature type="domain" description="HD/PDEase" evidence="2">
    <location>
        <begin position="94"/>
        <end position="242"/>
    </location>
</feature>
<feature type="compositionally biased region" description="Acidic residues" evidence="1">
    <location>
        <begin position="33"/>
        <end position="43"/>
    </location>
</feature>
<name>K5WIP3_PHACS</name>
<evidence type="ECO:0000259" key="2">
    <source>
        <dbReference type="SMART" id="SM00471"/>
    </source>
</evidence>
<dbReference type="HOGENOM" id="CLU_026821_1_3_1"/>
<feature type="region of interest" description="Disordered" evidence="1">
    <location>
        <begin position="495"/>
        <end position="603"/>
    </location>
</feature>
<dbReference type="InterPro" id="IPR045509">
    <property type="entry name" value="HD_assoc_2"/>
</dbReference>
<reference evidence="3 4" key="1">
    <citation type="journal article" date="2012" name="BMC Genomics">
        <title>Comparative genomics of the white-rot fungi, Phanerochaete carnosa and P. chrysosporium, to elucidate the genetic basis of the distinct wood types they colonize.</title>
        <authorList>
            <person name="Suzuki H."/>
            <person name="MacDonald J."/>
            <person name="Syed K."/>
            <person name="Salamov A."/>
            <person name="Hori C."/>
            <person name="Aerts A."/>
            <person name="Henrissat B."/>
            <person name="Wiebenga A."/>
            <person name="vanKuyk P.A."/>
            <person name="Barry K."/>
            <person name="Lindquist E."/>
            <person name="LaButti K."/>
            <person name="Lapidus A."/>
            <person name="Lucas S."/>
            <person name="Coutinho P."/>
            <person name="Gong Y."/>
            <person name="Samejima M."/>
            <person name="Mahadevan R."/>
            <person name="Abou-Zaid M."/>
            <person name="de Vries R.P."/>
            <person name="Igarashi K."/>
            <person name="Yadav J.S."/>
            <person name="Grigoriev I.V."/>
            <person name="Master E.R."/>
        </authorList>
    </citation>
    <scope>NUCLEOTIDE SEQUENCE [LARGE SCALE GENOMIC DNA]</scope>
    <source>
        <strain evidence="3 4">HHB-10118-sp</strain>
    </source>
</reference>
<dbReference type="InParanoid" id="K5WIP3"/>
<dbReference type="EMBL" id="JH930469">
    <property type="protein sequence ID" value="EKM58979.1"/>
    <property type="molecule type" value="Genomic_DNA"/>
</dbReference>
<evidence type="ECO:0000256" key="1">
    <source>
        <dbReference type="SAM" id="MobiDB-lite"/>
    </source>
</evidence>
<dbReference type="InterPro" id="IPR003607">
    <property type="entry name" value="HD/PDEase_dom"/>
</dbReference>
<dbReference type="Proteomes" id="UP000008370">
    <property type="component" value="Unassembled WGS sequence"/>
</dbReference>
<accession>K5WIP3</accession>